<dbReference type="AlphaFoldDB" id="A0A2M6WN66"/>
<evidence type="ECO:0000313" key="2">
    <source>
        <dbReference type="Proteomes" id="UP000229335"/>
    </source>
</evidence>
<evidence type="ECO:0000313" key="1">
    <source>
        <dbReference type="EMBL" id="PIT94184.1"/>
    </source>
</evidence>
<comment type="caution">
    <text evidence="1">The sequence shown here is derived from an EMBL/GenBank/DDBJ whole genome shotgun (WGS) entry which is preliminary data.</text>
</comment>
<organism evidence="1 2">
    <name type="scientific">Candidatus Falkowbacteria bacterium CG10_big_fil_rev_8_21_14_0_10_43_11</name>
    <dbReference type="NCBI Taxonomy" id="1974568"/>
    <lineage>
        <taxon>Bacteria</taxon>
        <taxon>Candidatus Falkowiibacteriota</taxon>
    </lineage>
</organism>
<reference evidence="2" key="1">
    <citation type="submission" date="2017-09" db="EMBL/GenBank/DDBJ databases">
        <title>Depth-based differentiation of microbial function through sediment-hosted aquifers and enrichment of novel symbionts in the deep terrestrial subsurface.</title>
        <authorList>
            <person name="Probst A.J."/>
            <person name="Ladd B."/>
            <person name="Jarett J.K."/>
            <person name="Geller-Mcgrath D.E."/>
            <person name="Sieber C.M.K."/>
            <person name="Emerson J.B."/>
            <person name="Anantharaman K."/>
            <person name="Thomas B.C."/>
            <person name="Malmstrom R."/>
            <person name="Stieglmeier M."/>
            <person name="Klingl A."/>
            <person name="Woyke T."/>
            <person name="Ryan C.M."/>
            <person name="Banfield J.F."/>
        </authorList>
    </citation>
    <scope>NUCLEOTIDE SEQUENCE [LARGE SCALE GENOMIC DNA]</scope>
</reference>
<sequence>MAINAPPLSPTPLRHITQYEDVRWVTFTTKEDAYAAIRILNTKELHGIAFDIAAGTTLIVPAEVLPFFDEQKLQYQQGQLLSTSDLAPEECQRLRREQGTY</sequence>
<name>A0A2M6WN66_9BACT</name>
<protein>
    <submittedName>
        <fullName evidence="1">Uncharacterized protein</fullName>
    </submittedName>
</protein>
<gene>
    <name evidence="1" type="ORF">COU00_00340</name>
</gene>
<accession>A0A2M6WN66</accession>
<dbReference type="EMBL" id="PFAS01000005">
    <property type="protein sequence ID" value="PIT94184.1"/>
    <property type="molecule type" value="Genomic_DNA"/>
</dbReference>
<proteinExistence type="predicted"/>
<dbReference type="Proteomes" id="UP000229335">
    <property type="component" value="Unassembled WGS sequence"/>
</dbReference>